<dbReference type="AlphaFoldDB" id="A0A7R8ZQW8"/>
<sequence length="442" mass="50360">MDLVCALRNRDSNAAKRLIQDGAVDVDWKDQWGDTLLHIAADKGQSSIVKLLLQKGFDVNKGNDEGDTPLFFAVRSGSLECVEVLLEHSANIRWQNDAEKSVLHLPSIPRIIRFLLEKDPSLLKLKDGDDNTPLHAAVLNSERKHVDVFLEEAEKQEYQLVNAVNVKGDSALHLAVRNDQKEIVHALRSSFAKLDLENKDGKSPLDTATNEDIKALLNPMPRQYENRRSLICGPFSQVSEVEEKNSGKSFAAKSVLRFDFFMREVNALKTLEHPNVVSIVDWWCLTKDSTIVLELCDEDLRSWLIRIEDRRNNHYRIFRDVAAAVEFIHRRGFVHLNIKPTNILVKTLPELSAKISDFSTAVAISKGSGHPLLRNLGLNDPRSYDISSLAMVWFELLFYIEDHWRKKDHFFELSQGRVPPLFQGQFSDEEDMILRMVGSPEN</sequence>
<dbReference type="PROSITE" id="PS50297">
    <property type="entry name" value="ANK_REP_REGION"/>
    <property type="match status" value="3"/>
</dbReference>
<dbReference type="SMART" id="SM00248">
    <property type="entry name" value="ANK"/>
    <property type="match status" value="4"/>
</dbReference>
<dbReference type="PIRSF" id="PIRSF000654">
    <property type="entry name" value="Integrin-linked_kinase"/>
    <property type="match status" value="1"/>
</dbReference>
<dbReference type="PANTHER" id="PTHR24171">
    <property type="entry name" value="ANKYRIN REPEAT DOMAIN-CONTAINING PROTEIN 39-RELATED"/>
    <property type="match status" value="1"/>
</dbReference>
<accession>A0A7R8ZQW8</accession>
<dbReference type="PROSITE" id="PS50011">
    <property type="entry name" value="PROTEIN_KINASE_DOM"/>
    <property type="match status" value="1"/>
</dbReference>
<dbReference type="EMBL" id="OB666925">
    <property type="protein sequence ID" value="CAD7233774.1"/>
    <property type="molecule type" value="Genomic_DNA"/>
</dbReference>
<keyword evidence="1" id="KW-0677">Repeat</keyword>
<dbReference type="GO" id="GO:0004672">
    <property type="term" value="F:protein kinase activity"/>
    <property type="evidence" value="ECO:0007669"/>
    <property type="project" value="InterPro"/>
</dbReference>
<dbReference type="Gene3D" id="1.25.40.20">
    <property type="entry name" value="Ankyrin repeat-containing domain"/>
    <property type="match status" value="2"/>
</dbReference>
<dbReference type="SMART" id="SM00220">
    <property type="entry name" value="S_TKc"/>
    <property type="match status" value="1"/>
</dbReference>
<evidence type="ECO:0000313" key="3">
    <source>
        <dbReference type="EMBL" id="CAD7233774.1"/>
    </source>
</evidence>
<dbReference type="SUPFAM" id="SSF56112">
    <property type="entry name" value="Protein kinase-like (PK-like)"/>
    <property type="match status" value="1"/>
</dbReference>
<protein>
    <submittedName>
        <fullName evidence="3">Uncharacterized protein</fullName>
    </submittedName>
</protein>
<dbReference type="Pfam" id="PF00069">
    <property type="entry name" value="Pkinase"/>
    <property type="match status" value="1"/>
</dbReference>
<dbReference type="Gene3D" id="1.10.510.10">
    <property type="entry name" value="Transferase(Phosphotransferase) domain 1"/>
    <property type="match status" value="1"/>
</dbReference>
<dbReference type="GO" id="GO:0005524">
    <property type="term" value="F:ATP binding"/>
    <property type="evidence" value="ECO:0007669"/>
    <property type="project" value="InterPro"/>
</dbReference>
<dbReference type="InterPro" id="IPR002110">
    <property type="entry name" value="Ankyrin_rpt"/>
</dbReference>
<dbReference type="OrthoDB" id="6334026at2759"/>
<organism evidence="3">
    <name type="scientific">Cyprideis torosa</name>
    <dbReference type="NCBI Taxonomy" id="163714"/>
    <lineage>
        <taxon>Eukaryota</taxon>
        <taxon>Metazoa</taxon>
        <taxon>Ecdysozoa</taxon>
        <taxon>Arthropoda</taxon>
        <taxon>Crustacea</taxon>
        <taxon>Oligostraca</taxon>
        <taxon>Ostracoda</taxon>
        <taxon>Podocopa</taxon>
        <taxon>Podocopida</taxon>
        <taxon>Cytherocopina</taxon>
        <taxon>Cytheroidea</taxon>
        <taxon>Cytherideidae</taxon>
        <taxon>Cyprideis</taxon>
    </lineage>
</organism>
<dbReference type="Pfam" id="PF12796">
    <property type="entry name" value="Ank_2"/>
    <property type="match status" value="1"/>
</dbReference>
<dbReference type="InterPro" id="IPR000719">
    <property type="entry name" value="Prot_kinase_dom"/>
</dbReference>
<dbReference type="Pfam" id="PF00023">
    <property type="entry name" value="Ank"/>
    <property type="match status" value="1"/>
</dbReference>
<dbReference type="InterPro" id="IPR036770">
    <property type="entry name" value="Ankyrin_rpt-contain_sf"/>
</dbReference>
<dbReference type="PROSITE" id="PS50088">
    <property type="entry name" value="ANK_REPEAT"/>
    <property type="match status" value="3"/>
</dbReference>
<evidence type="ECO:0000256" key="1">
    <source>
        <dbReference type="ARBA" id="ARBA00022737"/>
    </source>
</evidence>
<dbReference type="SUPFAM" id="SSF48403">
    <property type="entry name" value="Ankyrin repeat"/>
    <property type="match status" value="1"/>
</dbReference>
<keyword evidence="2" id="KW-0040">ANK repeat</keyword>
<reference evidence="3" key="1">
    <citation type="submission" date="2020-11" db="EMBL/GenBank/DDBJ databases">
        <authorList>
            <person name="Tran Van P."/>
        </authorList>
    </citation>
    <scope>NUCLEOTIDE SEQUENCE</scope>
</reference>
<dbReference type="InterPro" id="IPR011009">
    <property type="entry name" value="Kinase-like_dom_sf"/>
</dbReference>
<proteinExistence type="predicted"/>
<evidence type="ECO:0000256" key="2">
    <source>
        <dbReference type="ARBA" id="ARBA00023043"/>
    </source>
</evidence>
<name>A0A7R8ZQW8_9CRUS</name>
<gene>
    <name evidence="3" type="ORF">CTOB1V02_LOCUS11593</name>
</gene>